<evidence type="ECO:0000313" key="1">
    <source>
        <dbReference type="EMBL" id="MDC2829659.1"/>
    </source>
</evidence>
<accession>A0AAJ1HUC9</accession>
<dbReference type="GO" id="GO:0008982">
    <property type="term" value="F:protein-N(PI)-phosphohistidine-sugar phosphotransferase activity"/>
    <property type="evidence" value="ECO:0007669"/>
    <property type="project" value="InterPro"/>
</dbReference>
<sequence>MNENSTSINMMLDFLGGKTNIKQITDLDACLQFNVKDEQKVELDKLQLIRGINDAKSDLKTVQIKLNDKDEFFNWKKIQL</sequence>
<dbReference type="GO" id="GO:0009401">
    <property type="term" value="P:phosphoenolpyruvate-dependent sugar phosphotransferase system"/>
    <property type="evidence" value="ECO:0007669"/>
    <property type="project" value="InterPro"/>
</dbReference>
<reference evidence="1" key="1">
    <citation type="submission" date="2023-01" db="EMBL/GenBank/DDBJ databases">
        <title>Genome analysis of 13 Lactobacillus isolated from gut of wild boar.</title>
        <authorList>
            <person name="Papp P."/>
            <person name="Libisch B."/>
            <person name="Nagy T."/>
            <person name="Olasz F."/>
        </authorList>
    </citation>
    <scope>NUCLEOTIDE SEQUENCE</scope>
    <source>
        <strain evidence="1">F146</strain>
    </source>
</reference>
<dbReference type="AlphaFoldDB" id="A0AAJ1HUC9"/>
<dbReference type="Proteomes" id="UP001220670">
    <property type="component" value="Unassembled WGS sequence"/>
</dbReference>
<proteinExistence type="predicted"/>
<name>A0AAJ1HUC9_LIMMU</name>
<evidence type="ECO:0000313" key="2">
    <source>
        <dbReference type="Proteomes" id="UP001220670"/>
    </source>
</evidence>
<gene>
    <name evidence="1" type="ORF">PO250_04980</name>
</gene>
<organism evidence="1 2">
    <name type="scientific">Limosilactobacillus mucosae</name>
    <name type="common">Lactobacillus mucosae</name>
    <dbReference type="NCBI Taxonomy" id="97478"/>
    <lineage>
        <taxon>Bacteria</taxon>
        <taxon>Bacillati</taxon>
        <taxon>Bacillota</taxon>
        <taxon>Bacilli</taxon>
        <taxon>Lactobacillales</taxon>
        <taxon>Lactobacillaceae</taxon>
        <taxon>Limosilactobacillus</taxon>
    </lineage>
</organism>
<dbReference type="SUPFAM" id="SSF55604">
    <property type="entry name" value="Glucose permease domain IIB"/>
    <property type="match status" value="1"/>
</dbReference>
<dbReference type="RefSeq" id="WP_272208836.1">
    <property type="nucleotide sequence ID" value="NZ_JAQOMV010000011.1"/>
</dbReference>
<dbReference type="Gene3D" id="3.30.1360.60">
    <property type="entry name" value="Glucose permease domain IIB"/>
    <property type="match status" value="1"/>
</dbReference>
<protein>
    <submittedName>
        <fullName evidence="1">Uncharacterized protein</fullName>
    </submittedName>
</protein>
<dbReference type="EMBL" id="JAQONE010000021">
    <property type="protein sequence ID" value="MDC2829659.1"/>
    <property type="molecule type" value="Genomic_DNA"/>
</dbReference>
<comment type="caution">
    <text evidence="1">The sequence shown here is derived from an EMBL/GenBank/DDBJ whole genome shotgun (WGS) entry which is preliminary data.</text>
</comment>
<dbReference type="InterPro" id="IPR036878">
    <property type="entry name" value="Glu_permease_IIB"/>
</dbReference>